<evidence type="ECO:0000259" key="1">
    <source>
        <dbReference type="Pfam" id="PF17919"/>
    </source>
</evidence>
<evidence type="ECO:0000313" key="2">
    <source>
        <dbReference type="EMBL" id="KAA3482867.1"/>
    </source>
</evidence>
<comment type="caution">
    <text evidence="2">The sequence shown here is derived from an EMBL/GenBank/DDBJ whole genome shotgun (WGS) entry which is preliminary data.</text>
</comment>
<dbReference type="Gene3D" id="3.10.10.10">
    <property type="entry name" value="HIV Type 1 Reverse Transcriptase, subunit A, domain 1"/>
    <property type="match status" value="1"/>
</dbReference>
<dbReference type="AlphaFoldDB" id="A0A5B6WPE8"/>
<dbReference type="SUPFAM" id="SSF56672">
    <property type="entry name" value="DNA/RNA polymerases"/>
    <property type="match status" value="1"/>
</dbReference>
<dbReference type="Gene3D" id="3.30.70.270">
    <property type="match status" value="2"/>
</dbReference>
<proteinExistence type="predicted"/>
<dbReference type="InterPro" id="IPR041577">
    <property type="entry name" value="RT_RNaseH_2"/>
</dbReference>
<organism evidence="2 3">
    <name type="scientific">Gossypium australe</name>
    <dbReference type="NCBI Taxonomy" id="47621"/>
    <lineage>
        <taxon>Eukaryota</taxon>
        <taxon>Viridiplantae</taxon>
        <taxon>Streptophyta</taxon>
        <taxon>Embryophyta</taxon>
        <taxon>Tracheophyta</taxon>
        <taxon>Spermatophyta</taxon>
        <taxon>Magnoliopsida</taxon>
        <taxon>eudicotyledons</taxon>
        <taxon>Gunneridae</taxon>
        <taxon>Pentapetalae</taxon>
        <taxon>rosids</taxon>
        <taxon>malvids</taxon>
        <taxon>Malvales</taxon>
        <taxon>Malvaceae</taxon>
        <taxon>Malvoideae</taxon>
        <taxon>Gossypium</taxon>
    </lineage>
</organism>
<feature type="domain" description="Reverse transcriptase/retrotransposon-derived protein RNase H-like" evidence="1">
    <location>
        <begin position="168"/>
        <end position="257"/>
    </location>
</feature>
<accession>A0A5B6WPE8</accession>
<dbReference type="Proteomes" id="UP000325315">
    <property type="component" value="Unassembled WGS sequence"/>
</dbReference>
<keyword evidence="3" id="KW-1185">Reference proteome</keyword>
<reference evidence="3" key="1">
    <citation type="journal article" date="2019" name="Plant Biotechnol. J.">
        <title>Genome sequencing of the Australian wild diploid species Gossypium australe highlights disease resistance and delayed gland morphogenesis.</title>
        <authorList>
            <person name="Cai Y."/>
            <person name="Cai X."/>
            <person name="Wang Q."/>
            <person name="Wang P."/>
            <person name="Zhang Y."/>
            <person name="Cai C."/>
            <person name="Xu Y."/>
            <person name="Wang K."/>
            <person name="Zhou Z."/>
            <person name="Wang C."/>
            <person name="Geng S."/>
            <person name="Li B."/>
            <person name="Dong Q."/>
            <person name="Hou Y."/>
            <person name="Wang H."/>
            <person name="Ai P."/>
            <person name="Liu Z."/>
            <person name="Yi F."/>
            <person name="Sun M."/>
            <person name="An G."/>
            <person name="Cheng J."/>
            <person name="Zhang Y."/>
            <person name="Shi Q."/>
            <person name="Xie Y."/>
            <person name="Shi X."/>
            <person name="Chang Y."/>
            <person name="Huang F."/>
            <person name="Chen Y."/>
            <person name="Hong S."/>
            <person name="Mi L."/>
            <person name="Sun Q."/>
            <person name="Zhang L."/>
            <person name="Zhou B."/>
            <person name="Peng R."/>
            <person name="Zhang X."/>
            <person name="Liu F."/>
        </authorList>
    </citation>
    <scope>NUCLEOTIDE SEQUENCE [LARGE SCALE GENOMIC DNA]</scope>
    <source>
        <strain evidence="3">cv. PA1801</strain>
    </source>
</reference>
<dbReference type="PANTHER" id="PTHR34072">
    <property type="entry name" value="ENZYMATIC POLYPROTEIN-RELATED"/>
    <property type="match status" value="1"/>
</dbReference>
<evidence type="ECO:0000313" key="3">
    <source>
        <dbReference type="Proteomes" id="UP000325315"/>
    </source>
</evidence>
<dbReference type="EMBL" id="SMMG02000002">
    <property type="protein sequence ID" value="KAA3482867.1"/>
    <property type="molecule type" value="Genomic_DNA"/>
</dbReference>
<dbReference type="InterPro" id="IPR043128">
    <property type="entry name" value="Rev_trsase/Diguanyl_cyclase"/>
</dbReference>
<gene>
    <name evidence="2" type="ORF">EPI10_005079</name>
</gene>
<name>A0A5B6WPE8_9ROSI</name>
<dbReference type="PANTHER" id="PTHR34072:SF59">
    <property type="entry name" value="CCHC-TYPE INTEGRASE"/>
    <property type="match status" value="1"/>
</dbReference>
<dbReference type="Pfam" id="PF17919">
    <property type="entry name" value="RT_RNaseH_2"/>
    <property type="match status" value="1"/>
</dbReference>
<protein>
    <submittedName>
        <fullName evidence="2">DNA/RNA polymerases superfamily protein</fullName>
    </submittedName>
</protein>
<sequence length="359" mass="41692">MGAFVLFVKKERWFPKALYKLSTIEQTDYKKYILYLVSMTCSINSKIDLRLEYYKLKVKEANVPKIAFRTRHAHYEFLVMPFGLTNAPAAFTDLINQYTLKLNLNMMNTLGRFYKSSGKRGCMIVFLVHVLSVEGIQVDSKKIEFFKGFSLIVASLTKFLRNDVSFKWTDEKQSSFEKLKALLSQALVLIQLIPGKEYVMYNNASYIDLGCILMQCGKLVAYASRQLKQHECNYLTHDLKLDVVVFALKIWRHYLRRRWLELLKDCDCVIEYHPGKANIVVDDLSRKQMIDLRAMYARLCLVDDRGLLAELQTILREVHASPYAMHPEGNKMYRDQVKAEHQFPSMLHPIKIPSGSENG</sequence>
<dbReference type="InterPro" id="IPR043502">
    <property type="entry name" value="DNA/RNA_pol_sf"/>
</dbReference>
<dbReference type="OrthoDB" id="1733657at2759"/>